<dbReference type="InterPro" id="IPR052340">
    <property type="entry name" value="RNase_Y/CdgJ"/>
</dbReference>
<dbReference type="PIRSF" id="PIRSF036883">
    <property type="entry name" value="RR_HD-GYP_mod"/>
    <property type="match status" value="1"/>
</dbReference>
<dbReference type="InterPro" id="IPR011006">
    <property type="entry name" value="CheY-like_superfamily"/>
</dbReference>
<dbReference type="EMBL" id="PNBX01000024">
    <property type="protein sequence ID" value="TMO69096.1"/>
    <property type="molecule type" value="Genomic_DNA"/>
</dbReference>
<dbReference type="SMART" id="SM00448">
    <property type="entry name" value="REC"/>
    <property type="match status" value="1"/>
</dbReference>
<dbReference type="SUPFAM" id="SSF52172">
    <property type="entry name" value="CheY-like"/>
    <property type="match status" value="1"/>
</dbReference>
<dbReference type="Gene3D" id="3.40.50.2300">
    <property type="match status" value="1"/>
</dbReference>
<evidence type="ECO:0000313" key="5">
    <source>
        <dbReference type="Proteomes" id="UP000307217"/>
    </source>
</evidence>
<evidence type="ECO:0000313" key="4">
    <source>
        <dbReference type="EMBL" id="TMO69096.1"/>
    </source>
</evidence>
<gene>
    <name evidence="4" type="ORF">CWC19_06590</name>
</gene>
<dbReference type="PANTHER" id="PTHR33525">
    <property type="match status" value="1"/>
</dbReference>
<dbReference type="Pfam" id="PF00072">
    <property type="entry name" value="Response_reg"/>
    <property type="match status" value="1"/>
</dbReference>
<dbReference type="PROSITE" id="PS50110">
    <property type="entry name" value="RESPONSE_REGULATORY"/>
    <property type="match status" value="1"/>
</dbReference>
<name>A0A5S3VAX5_9GAMM</name>
<dbReference type="SUPFAM" id="SSF109604">
    <property type="entry name" value="HD-domain/PDEase-like"/>
    <property type="match status" value="1"/>
</dbReference>
<feature type="domain" description="Response regulatory" evidence="2">
    <location>
        <begin position="7"/>
        <end position="123"/>
    </location>
</feature>
<dbReference type="OrthoDB" id="5755654at2"/>
<dbReference type="AlphaFoldDB" id="A0A5S3VAX5"/>
<evidence type="ECO:0000259" key="3">
    <source>
        <dbReference type="PROSITE" id="PS51833"/>
    </source>
</evidence>
<dbReference type="Proteomes" id="UP000307217">
    <property type="component" value="Unassembled WGS sequence"/>
</dbReference>
<dbReference type="Gene3D" id="1.10.3210.10">
    <property type="entry name" value="Hypothetical protein af1432"/>
    <property type="match status" value="1"/>
</dbReference>
<dbReference type="InterPro" id="IPR001789">
    <property type="entry name" value="Sig_transdc_resp-reg_receiver"/>
</dbReference>
<dbReference type="RefSeq" id="WP_138591104.1">
    <property type="nucleotide sequence ID" value="NZ_PNBX01000024.1"/>
</dbReference>
<keyword evidence="1" id="KW-0597">Phosphoprotein</keyword>
<feature type="domain" description="HDOD" evidence="3">
    <location>
        <begin position="144"/>
        <end position="336"/>
    </location>
</feature>
<evidence type="ECO:0000259" key="2">
    <source>
        <dbReference type="PROSITE" id="PS50110"/>
    </source>
</evidence>
<dbReference type="InterPro" id="IPR013976">
    <property type="entry name" value="HDOD"/>
</dbReference>
<dbReference type="InterPro" id="IPR014626">
    <property type="entry name" value="Sig_transdc_resp-reg_put"/>
</dbReference>
<organism evidence="4 5">
    <name type="scientific">Pseudoalteromonas aurantia</name>
    <dbReference type="NCBI Taxonomy" id="43654"/>
    <lineage>
        <taxon>Bacteria</taxon>
        <taxon>Pseudomonadati</taxon>
        <taxon>Pseudomonadota</taxon>
        <taxon>Gammaproteobacteria</taxon>
        <taxon>Alteromonadales</taxon>
        <taxon>Pseudoalteromonadaceae</taxon>
        <taxon>Pseudoalteromonas</taxon>
    </lineage>
</organism>
<protein>
    <submittedName>
        <fullName evidence="4">Response regulator</fullName>
    </submittedName>
</protein>
<comment type="caution">
    <text evidence="4">The sequence shown here is derived from an EMBL/GenBank/DDBJ whole genome shotgun (WGS) entry which is preliminary data.</text>
</comment>
<proteinExistence type="predicted"/>
<accession>A0A5S3VAX5</accession>
<sequence length="378" mass="42561">MPKLKLNILLIDDDELLLRALSRTLSRMYRQAHITCLQDPEEFIKCINNNGMPDVIFCDSMMPFVSGTEILKLAKEVCPAAVRCLLTGDLKDSYQWQMNNTIHFHLVKPFTETHLIEVIESALLLEELPICKPVRVILGQLCELPYISTVAQNLLQELHTEQPNMAVLAEQISHDPIMMGKILQVANSAFMGFEQHTHDVKQAVIRIGLEGLEAIVVCCNLSQQLLNHAKQAEVDKIIEGAFGRATMAHSLAKRLGKDTQSQRVSFAAGLLSCVGELANSCYVQLGKDKDRVSKNALTAYLLALWGFEREVVRAQLVEALPLCSEISSTLIHKIVEHVYYNGGFDLKPVDYKLLDELNLLQVTQDWYFEWQKSQKGSI</sequence>
<dbReference type="Pfam" id="PF08668">
    <property type="entry name" value="HDOD"/>
    <property type="match status" value="1"/>
</dbReference>
<reference evidence="5" key="2">
    <citation type="submission" date="2019-06" db="EMBL/GenBank/DDBJ databases">
        <title>Co-occurence of chitin degradation, pigmentation and bioactivity in marine Pseudoalteromonas.</title>
        <authorList>
            <person name="Sonnenschein E.C."/>
            <person name="Bech P.K."/>
        </authorList>
    </citation>
    <scope>NUCLEOTIDE SEQUENCE [LARGE SCALE GENOMIC DNA]</scope>
    <source>
        <strain evidence="5">S3790</strain>
    </source>
</reference>
<dbReference type="GO" id="GO:0000160">
    <property type="term" value="P:phosphorelay signal transduction system"/>
    <property type="evidence" value="ECO:0007669"/>
    <property type="project" value="InterPro"/>
</dbReference>
<evidence type="ECO:0000256" key="1">
    <source>
        <dbReference type="PROSITE-ProRule" id="PRU00169"/>
    </source>
</evidence>
<dbReference type="PROSITE" id="PS51833">
    <property type="entry name" value="HDOD"/>
    <property type="match status" value="1"/>
</dbReference>
<dbReference type="PANTHER" id="PTHR33525:SF5">
    <property type="entry name" value="TWO COMPONENT SIGNAL TRANSDUCTION SYSTEM RESPONSE REGULATOR"/>
    <property type="match status" value="1"/>
</dbReference>
<feature type="modified residue" description="4-aspartylphosphate" evidence="1">
    <location>
        <position position="59"/>
    </location>
</feature>
<reference evidence="4 5" key="1">
    <citation type="submission" date="2018-01" db="EMBL/GenBank/DDBJ databases">
        <authorList>
            <person name="Paulsen S."/>
            <person name="Gram L.K."/>
        </authorList>
    </citation>
    <scope>NUCLEOTIDE SEQUENCE [LARGE SCALE GENOMIC DNA]</scope>
    <source>
        <strain evidence="4 5">S3790</strain>
    </source>
</reference>